<dbReference type="AlphaFoldDB" id="A0A8W8LP71"/>
<feature type="region of interest" description="Disordered" evidence="1">
    <location>
        <begin position="1"/>
        <end position="47"/>
    </location>
</feature>
<accession>A0A8W8LP71</accession>
<evidence type="ECO:0000313" key="2">
    <source>
        <dbReference type="EnsemblMetazoa" id="G28981.1:cds"/>
    </source>
</evidence>
<feature type="compositionally biased region" description="Polar residues" evidence="1">
    <location>
        <begin position="117"/>
        <end position="126"/>
    </location>
</feature>
<keyword evidence="3" id="KW-1185">Reference proteome</keyword>
<evidence type="ECO:0000313" key="3">
    <source>
        <dbReference type="Proteomes" id="UP000005408"/>
    </source>
</evidence>
<reference evidence="2" key="1">
    <citation type="submission" date="2022-08" db="UniProtKB">
        <authorList>
            <consortium name="EnsemblMetazoa"/>
        </authorList>
    </citation>
    <scope>IDENTIFICATION</scope>
    <source>
        <strain evidence="2">05x7-T-G4-1.051#20</strain>
    </source>
</reference>
<dbReference type="EnsemblMetazoa" id="G28981.1">
    <property type="protein sequence ID" value="G28981.1:cds"/>
    <property type="gene ID" value="G28981"/>
</dbReference>
<organism evidence="2 3">
    <name type="scientific">Magallana gigas</name>
    <name type="common">Pacific oyster</name>
    <name type="synonym">Crassostrea gigas</name>
    <dbReference type="NCBI Taxonomy" id="29159"/>
    <lineage>
        <taxon>Eukaryota</taxon>
        <taxon>Metazoa</taxon>
        <taxon>Spiralia</taxon>
        <taxon>Lophotrochozoa</taxon>
        <taxon>Mollusca</taxon>
        <taxon>Bivalvia</taxon>
        <taxon>Autobranchia</taxon>
        <taxon>Pteriomorphia</taxon>
        <taxon>Ostreida</taxon>
        <taxon>Ostreoidea</taxon>
        <taxon>Ostreidae</taxon>
        <taxon>Magallana</taxon>
    </lineage>
</organism>
<proteinExistence type="predicted"/>
<feature type="region of interest" description="Disordered" evidence="1">
    <location>
        <begin position="77"/>
        <end position="126"/>
    </location>
</feature>
<evidence type="ECO:0000256" key="1">
    <source>
        <dbReference type="SAM" id="MobiDB-lite"/>
    </source>
</evidence>
<feature type="compositionally biased region" description="Polar residues" evidence="1">
    <location>
        <begin position="88"/>
        <end position="100"/>
    </location>
</feature>
<protein>
    <submittedName>
        <fullName evidence="2">Uncharacterized protein</fullName>
    </submittedName>
</protein>
<name>A0A8W8LP71_MAGGI</name>
<sequence length="126" mass="14186">MESVGVPVQRKELERDAVPTIQTKRPREDETPALGKRRAEDISPAILTSTPKKPWRAFLKRESQRILLYFEMQTESALAESKEDPLQTDGSAENFLSQIIDQVADTPTPPKKEIRSVGSQLSMPKP</sequence>
<dbReference type="Proteomes" id="UP000005408">
    <property type="component" value="Unassembled WGS sequence"/>
</dbReference>